<gene>
    <name evidence="1" type="ORF">BDFB_007702</name>
</gene>
<dbReference type="EMBL" id="QDEB01134346">
    <property type="protein sequence ID" value="RZB38728.1"/>
    <property type="molecule type" value="Genomic_DNA"/>
</dbReference>
<comment type="caution">
    <text evidence="1">The sequence shown here is derived from an EMBL/GenBank/DDBJ whole genome shotgun (WGS) entry which is preliminary data.</text>
</comment>
<protein>
    <submittedName>
        <fullName evidence="1">Uncharacterized protein</fullName>
    </submittedName>
</protein>
<evidence type="ECO:0000313" key="1">
    <source>
        <dbReference type="EMBL" id="RZB38728.1"/>
    </source>
</evidence>
<evidence type="ECO:0000313" key="2">
    <source>
        <dbReference type="Proteomes" id="UP000292052"/>
    </source>
</evidence>
<keyword evidence="2" id="KW-1185">Reference proteome</keyword>
<accession>A0A482V2E0</accession>
<organism evidence="1 2">
    <name type="scientific">Asbolus verrucosus</name>
    <name type="common">Desert ironclad beetle</name>
    <dbReference type="NCBI Taxonomy" id="1661398"/>
    <lineage>
        <taxon>Eukaryota</taxon>
        <taxon>Metazoa</taxon>
        <taxon>Ecdysozoa</taxon>
        <taxon>Arthropoda</taxon>
        <taxon>Hexapoda</taxon>
        <taxon>Insecta</taxon>
        <taxon>Pterygota</taxon>
        <taxon>Neoptera</taxon>
        <taxon>Endopterygota</taxon>
        <taxon>Coleoptera</taxon>
        <taxon>Polyphaga</taxon>
        <taxon>Cucujiformia</taxon>
        <taxon>Tenebrionidae</taxon>
        <taxon>Pimeliinae</taxon>
        <taxon>Asbolus</taxon>
    </lineage>
</organism>
<dbReference type="Proteomes" id="UP000292052">
    <property type="component" value="Unassembled WGS sequence"/>
</dbReference>
<proteinExistence type="predicted"/>
<sequence length="77" mass="8539">MSSGCCVNIYNEDVDGHRAGVSSVSWLHIPFVVGSISWKPLIELQEQRLMNVRNRNKQTMVITMIKCGVVNHAVIAG</sequence>
<dbReference type="AlphaFoldDB" id="A0A482V2E0"/>
<name>A0A482V2E0_ASBVE</name>
<reference evidence="1 2" key="1">
    <citation type="submission" date="2017-03" db="EMBL/GenBank/DDBJ databases">
        <title>Genome of the blue death feigning beetle - Asbolus verrucosus.</title>
        <authorList>
            <person name="Rider S.D."/>
        </authorList>
    </citation>
    <scope>NUCLEOTIDE SEQUENCE [LARGE SCALE GENOMIC DNA]</scope>
    <source>
        <strain evidence="1">Butters</strain>
        <tissue evidence="1">Head and leg muscle</tissue>
    </source>
</reference>